<proteinExistence type="predicted"/>
<name>A0A4S1DYC0_9FLAO</name>
<protein>
    <recommendedName>
        <fullName evidence="3">DUF4185 domain-containing protein</fullName>
    </recommendedName>
</protein>
<dbReference type="Proteomes" id="UP000307602">
    <property type="component" value="Unassembled WGS sequence"/>
</dbReference>
<evidence type="ECO:0008006" key="3">
    <source>
        <dbReference type="Google" id="ProtNLM"/>
    </source>
</evidence>
<accession>A0A4S1DYC0</accession>
<reference evidence="1 2" key="1">
    <citation type="submission" date="2019-04" db="EMBL/GenBank/DDBJ databases">
        <authorList>
            <person name="Liu A."/>
        </authorList>
    </citation>
    <scope>NUCLEOTIDE SEQUENCE [LARGE SCALE GENOMIC DNA]</scope>
    <source>
        <strain evidence="1 2">RZ03</strain>
    </source>
</reference>
<evidence type="ECO:0000313" key="2">
    <source>
        <dbReference type="Proteomes" id="UP000307602"/>
    </source>
</evidence>
<dbReference type="EMBL" id="SRSO01000009">
    <property type="protein sequence ID" value="TGV02965.1"/>
    <property type="molecule type" value="Genomic_DNA"/>
</dbReference>
<dbReference type="RefSeq" id="WP_135876707.1">
    <property type="nucleotide sequence ID" value="NZ_SRSO01000009.1"/>
</dbReference>
<keyword evidence="2" id="KW-1185">Reference proteome</keyword>
<evidence type="ECO:0000313" key="1">
    <source>
        <dbReference type="EMBL" id="TGV02965.1"/>
    </source>
</evidence>
<gene>
    <name evidence="1" type="ORF">EM932_08225</name>
</gene>
<organism evidence="1 2">
    <name type="scientific">Flavivirga rizhaonensis</name>
    <dbReference type="NCBI Taxonomy" id="2559571"/>
    <lineage>
        <taxon>Bacteria</taxon>
        <taxon>Pseudomonadati</taxon>
        <taxon>Bacteroidota</taxon>
        <taxon>Flavobacteriia</taxon>
        <taxon>Flavobacteriales</taxon>
        <taxon>Flavobacteriaceae</taxon>
        <taxon>Flavivirga</taxon>
    </lineage>
</organism>
<comment type="caution">
    <text evidence="1">The sequence shown here is derived from an EMBL/GenBank/DDBJ whole genome shotgun (WGS) entry which is preliminary data.</text>
</comment>
<dbReference type="OrthoDB" id="3795970at2"/>
<sequence length="440" mass="50316">MKQIGVLLLVASQVLWGQTKNDIWTFKSTELPFKDSLLVWNDSLPKSCPVTYSSSIKSLAFTQRFANYTKADTWYPTWASDGNLYSPWTDGTIGSNMKFVWSGAGENSKRGQAKIVGNDPMHLEIEDYKIFKSSALPYQGRYPCGSLFYNGVWYYGSYTIDQPKLEIRKKYGWYVQGPFVGFRYSSDNGETWVESQHTPSKPLFPEHSRNELDLEAGKQGPFIKMGAPHFVDFGKNMQHSPDGKAYLIGHGSLNPDSKPRISNNSWNSADAVFMARVTPSIENMNNRSKYEYFCGFNNDGSEKWTKNFSEIKPVFEWNNYCGIVTMTYVKPLNKYLMCITNGHKGITTRKKYDTYILESTNITGPWNMVTYMEDFGPQAYFVNIPSKFISENGKTMWLCYSANYMLEKKRNNKTFLKQTKPIGSAYSLCLQEIKLSVDGK</sequence>
<dbReference type="AlphaFoldDB" id="A0A4S1DYC0"/>